<evidence type="ECO:0000259" key="8">
    <source>
        <dbReference type="SMART" id="SM00827"/>
    </source>
</evidence>
<feature type="active site" evidence="7">
    <location>
        <position position="231"/>
    </location>
</feature>
<gene>
    <name evidence="9" type="primary">fabD</name>
    <name evidence="9" type="ordered locus">SRM_00041</name>
</gene>
<dbReference type="InterPro" id="IPR016036">
    <property type="entry name" value="Malonyl_transacylase_ACP-bd"/>
</dbReference>
<dbReference type="EMBL" id="FP565814">
    <property type="protein sequence ID" value="CBH22962.1"/>
    <property type="molecule type" value="Genomic_DNA"/>
</dbReference>
<organism evidence="9 10">
    <name type="scientific">Salinibacter ruber (strain M8)</name>
    <dbReference type="NCBI Taxonomy" id="761659"/>
    <lineage>
        <taxon>Bacteria</taxon>
        <taxon>Pseudomonadati</taxon>
        <taxon>Rhodothermota</taxon>
        <taxon>Rhodothermia</taxon>
        <taxon>Rhodothermales</taxon>
        <taxon>Salinibacteraceae</taxon>
        <taxon>Salinibacter</taxon>
    </lineage>
</organism>
<dbReference type="SMART" id="SM00827">
    <property type="entry name" value="PKS_AT"/>
    <property type="match status" value="1"/>
</dbReference>
<evidence type="ECO:0000256" key="3">
    <source>
        <dbReference type="ARBA" id="ARBA00022679"/>
    </source>
</evidence>
<dbReference type="FunFam" id="3.30.70.250:FF:000001">
    <property type="entry name" value="Malonyl CoA-acyl carrier protein transacylase"/>
    <property type="match status" value="1"/>
</dbReference>
<evidence type="ECO:0000313" key="10">
    <source>
        <dbReference type="Proteomes" id="UP000000933"/>
    </source>
</evidence>
<dbReference type="InterPro" id="IPR024925">
    <property type="entry name" value="Malonyl_CoA-ACP_transAc"/>
</dbReference>
<dbReference type="SUPFAM" id="SSF55048">
    <property type="entry name" value="Probable ACP-binding domain of malonyl-CoA ACP transacylase"/>
    <property type="match status" value="1"/>
</dbReference>
<evidence type="ECO:0000256" key="7">
    <source>
        <dbReference type="PIRSR" id="PIRSR000446-1"/>
    </source>
</evidence>
<evidence type="ECO:0000256" key="6">
    <source>
        <dbReference type="PIRNR" id="PIRNR000446"/>
    </source>
</evidence>
<dbReference type="GO" id="GO:0005829">
    <property type="term" value="C:cytosol"/>
    <property type="evidence" value="ECO:0007669"/>
    <property type="project" value="TreeGrafter"/>
</dbReference>
<protein>
    <recommendedName>
        <fullName evidence="2 6">Malonyl CoA-acyl carrier protein transacylase</fullName>
        <ecNumber evidence="1 6">2.3.1.39</ecNumber>
    </recommendedName>
</protein>
<keyword evidence="4 6" id="KW-0012">Acyltransferase</keyword>
<dbReference type="PANTHER" id="PTHR42681">
    <property type="entry name" value="MALONYL-COA-ACYL CARRIER PROTEIN TRANSACYLASE, MITOCHONDRIAL"/>
    <property type="match status" value="1"/>
</dbReference>
<dbReference type="InterPro" id="IPR014043">
    <property type="entry name" value="Acyl_transferase_dom"/>
</dbReference>
<comment type="catalytic activity">
    <reaction evidence="5 6">
        <text>holo-[ACP] + malonyl-CoA = malonyl-[ACP] + CoA</text>
        <dbReference type="Rhea" id="RHEA:41792"/>
        <dbReference type="Rhea" id="RHEA-COMP:9623"/>
        <dbReference type="Rhea" id="RHEA-COMP:9685"/>
        <dbReference type="ChEBI" id="CHEBI:57287"/>
        <dbReference type="ChEBI" id="CHEBI:57384"/>
        <dbReference type="ChEBI" id="CHEBI:64479"/>
        <dbReference type="ChEBI" id="CHEBI:78449"/>
        <dbReference type="EC" id="2.3.1.39"/>
    </reaction>
</comment>
<comment type="similarity">
    <text evidence="6">Belongs to the fabD family.</text>
</comment>
<feature type="domain" description="Malonyl-CoA:ACP transacylase (MAT)" evidence="8">
    <location>
        <begin position="34"/>
        <end position="333"/>
    </location>
</feature>
<dbReference type="SUPFAM" id="SSF52151">
    <property type="entry name" value="FabD/lysophospholipase-like"/>
    <property type="match status" value="1"/>
</dbReference>
<dbReference type="InterPro" id="IPR004410">
    <property type="entry name" value="Malonyl_CoA-ACP_transAc_FabD"/>
</dbReference>
<dbReference type="Gene3D" id="3.40.366.10">
    <property type="entry name" value="Malonyl-Coenzyme A Acyl Carrier Protein, domain 2"/>
    <property type="match status" value="1"/>
</dbReference>
<name>D5H4K7_SALRM</name>
<accession>D5H4K7</accession>
<reference evidence="10" key="2">
    <citation type="submission" date="2010-04" db="EMBL/GenBank/DDBJ databases">
        <title>Genome sequence of Salinibacter ruber M8.</title>
        <authorList>
            <consortium name="Genoscope"/>
        </authorList>
    </citation>
    <scope>NUCLEOTIDE SEQUENCE [LARGE SCALE GENOMIC DNA]</scope>
    <source>
        <strain evidence="10">M8</strain>
    </source>
</reference>
<evidence type="ECO:0000256" key="5">
    <source>
        <dbReference type="ARBA" id="ARBA00048462"/>
    </source>
</evidence>
<feature type="active site" evidence="7">
    <location>
        <position position="124"/>
    </location>
</feature>
<reference evidence="9 10" key="1">
    <citation type="journal article" date="2010" name="ISME J.">
        <title>Fine-scale evolution: genomic, phenotypic and ecological differentiation in two coexisting Salinibacter ruber strains.</title>
        <authorList>
            <person name="Pena A."/>
            <person name="Teeling H."/>
            <person name="Huerta-Cepas J."/>
            <person name="Santos F."/>
            <person name="Yarza P."/>
            <person name="Brito-Echeverria J."/>
            <person name="Lucio M."/>
            <person name="Schmitt-Kopplin P."/>
            <person name="Meseguer I."/>
            <person name="Schenowitz C."/>
            <person name="Dossat C."/>
            <person name="Barbe V."/>
            <person name="Dopazo J."/>
            <person name="Rossello-Mora R."/>
            <person name="Schuler M."/>
            <person name="Glockner F.O."/>
            <person name="Amann R."/>
            <person name="Gabaldon T."/>
            <person name="Anton J."/>
        </authorList>
    </citation>
    <scope>NUCLEOTIDE SEQUENCE [LARGE SCALE GENOMIC DNA]</scope>
    <source>
        <strain evidence="9 10">M8</strain>
    </source>
</reference>
<dbReference type="PIRSF" id="PIRSF000446">
    <property type="entry name" value="Mct"/>
    <property type="match status" value="1"/>
</dbReference>
<dbReference type="HOGENOM" id="CLU_030558_0_1_10"/>
<dbReference type="Gene3D" id="3.30.70.250">
    <property type="entry name" value="Malonyl-CoA ACP transacylase, ACP-binding"/>
    <property type="match status" value="1"/>
</dbReference>
<dbReference type="PANTHER" id="PTHR42681:SF1">
    <property type="entry name" value="MALONYL-COA-ACYL CARRIER PROTEIN TRANSACYLASE, MITOCHONDRIAL"/>
    <property type="match status" value="1"/>
</dbReference>
<evidence type="ECO:0000256" key="2">
    <source>
        <dbReference type="ARBA" id="ARBA00018953"/>
    </source>
</evidence>
<dbReference type="Pfam" id="PF00698">
    <property type="entry name" value="Acyl_transf_1"/>
    <property type="match status" value="1"/>
</dbReference>
<dbReference type="GO" id="GO:0006633">
    <property type="term" value="P:fatty acid biosynthetic process"/>
    <property type="evidence" value="ECO:0007669"/>
    <property type="project" value="TreeGrafter"/>
</dbReference>
<evidence type="ECO:0000256" key="1">
    <source>
        <dbReference type="ARBA" id="ARBA00013258"/>
    </source>
</evidence>
<keyword evidence="3 6" id="KW-0808">Transferase</keyword>
<sequence>MERRPGAPVARPHCDPERTSRTLHFNRDMATAFLFPGQGSQAVGMGHELYEQHDEARACFEAANDLLDFDLLSLMFGLGAEADTATEKLKQTEITQPALYTHSLAAMAVLDAGGPEPDMVAGHSLGEYSALAAAGALSFEDGLRVVRRRGELMGEAGERRPGRMAAVLGADTAHVEEVCEDISANGDGVVRPANYNAPGQIVISGDVEAVEQATEAVEGRAMPLPVSGAFHSPLMEYAREGLAEVLDAVPVEAPRCPVYPNVTAEPTTDPDEIRRCLREQLLSPVQWAPTLRRMQEDGAARFVEVGTGQVLQGLVGRTLDEEAEAMGAGTPEEIARLTEA</sequence>
<dbReference type="InterPro" id="IPR050858">
    <property type="entry name" value="Mal-CoA-ACP_Trans/PKS_FabD"/>
</dbReference>
<dbReference type="KEGG" id="srm:SRM_00041"/>
<dbReference type="PATRIC" id="fig|761659.10.peg.46"/>
<proteinExistence type="inferred from homology"/>
<dbReference type="NCBIfam" id="TIGR00128">
    <property type="entry name" value="fabD"/>
    <property type="match status" value="1"/>
</dbReference>
<evidence type="ECO:0000313" key="9">
    <source>
        <dbReference type="EMBL" id="CBH22962.1"/>
    </source>
</evidence>
<dbReference type="EC" id="2.3.1.39" evidence="1 6"/>
<dbReference type="AlphaFoldDB" id="D5H4K7"/>
<dbReference type="Proteomes" id="UP000000933">
    <property type="component" value="Chromosome"/>
</dbReference>
<evidence type="ECO:0000256" key="4">
    <source>
        <dbReference type="ARBA" id="ARBA00023315"/>
    </source>
</evidence>
<dbReference type="InterPro" id="IPR016035">
    <property type="entry name" value="Acyl_Trfase/lysoPLipase"/>
</dbReference>
<dbReference type="GO" id="GO:0004314">
    <property type="term" value="F:[acyl-carrier-protein] S-malonyltransferase activity"/>
    <property type="evidence" value="ECO:0007669"/>
    <property type="project" value="UniProtKB-EC"/>
</dbReference>
<dbReference type="InterPro" id="IPR001227">
    <property type="entry name" value="Ac_transferase_dom_sf"/>
</dbReference>